<dbReference type="Proteomes" id="UP000092382">
    <property type="component" value="Unassembled WGS sequence"/>
</dbReference>
<accession>A0A1B7VXL3</accession>
<proteinExistence type="predicted"/>
<dbReference type="EMBL" id="LJOY01000023">
    <property type="protein sequence ID" value="OBQ25711.1"/>
    <property type="molecule type" value="Genomic_DNA"/>
</dbReference>
<dbReference type="STRING" id="1803587.GCA_001593825_01600"/>
<sequence length="202" mass="22850">MFKFQIEFKYPIPISKTLTLGTLGPSGTSSEAALKYLISQIEQEEINVLVKLFDSFIDLQQALKNEQVDLALVPHAYEKINEFYMQPKFDLGFIFVHPTPVYGLAKRKDQEFKVIGSRIVTHPAPLPLLSELLPPQYSPQEMTVELVNSTSVAAKQVHQGLADLAITNEKAREYYDLEFVSIHGTIPISWSVFYKKPSVAYV</sequence>
<name>A0A1B7VXL3_APHFL</name>
<gene>
    <name evidence="1" type="ORF">AN481_08710</name>
</gene>
<reference evidence="1 2" key="1">
    <citation type="submission" date="2015-09" db="EMBL/GenBank/DDBJ databases">
        <title>Whole genome shotgun sequence assembly of Aphanizomenon flos-aquae UKL13.</title>
        <authorList>
            <person name="Driscoll C."/>
        </authorList>
    </citation>
    <scope>NUCLEOTIDE SEQUENCE [LARGE SCALE GENOMIC DNA]</scope>
    <source>
        <strain evidence="1">MDT13</strain>
    </source>
</reference>
<evidence type="ECO:0000313" key="2">
    <source>
        <dbReference type="Proteomes" id="UP000092382"/>
    </source>
</evidence>
<dbReference type="SUPFAM" id="SSF53850">
    <property type="entry name" value="Periplasmic binding protein-like II"/>
    <property type="match status" value="1"/>
</dbReference>
<dbReference type="PATRIC" id="fig|1710894.3.peg.3483"/>
<organism evidence="1 2">
    <name type="scientific">Aphanizomenon flos-aquae LD13</name>
    <dbReference type="NCBI Taxonomy" id="1710894"/>
    <lineage>
        <taxon>Bacteria</taxon>
        <taxon>Bacillati</taxon>
        <taxon>Cyanobacteriota</taxon>
        <taxon>Cyanophyceae</taxon>
        <taxon>Nostocales</taxon>
        <taxon>Aphanizomenonaceae</taxon>
        <taxon>Aphanizomenon</taxon>
    </lineage>
</organism>
<protein>
    <submittedName>
        <fullName evidence="1">Bacilysin biosynthesis protein BacA</fullName>
    </submittedName>
</protein>
<evidence type="ECO:0000313" key="1">
    <source>
        <dbReference type="EMBL" id="OBQ25711.1"/>
    </source>
</evidence>
<dbReference type="AlphaFoldDB" id="A0A1B7VXL3"/>
<comment type="caution">
    <text evidence="1">The sequence shown here is derived from an EMBL/GenBank/DDBJ whole genome shotgun (WGS) entry which is preliminary data.</text>
</comment>